<dbReference type="EMBL" id="VTPC01091287">
    <property type="protein sequence ID" value="KAF2878788.1"/>
    <property type="molecule type" value="Genomic_DNA"/>
</dbReference>
<accession>A0A8K0FY09</accession>
<sequence>MPRLPGQRESTIENRTKLVTMWEHGTSKDEIAHIVGLSMSCCHGPEELVHVSPRLSSQEYITILEDVLLSTVRAVYPDGPILDKDERKKIKELQGNLAVKNRMIDDTSEQRRLGEFFSRIRDEHKEFNPKQESCWIKRIYSKDEKKTITQ</sequence>
<keyword evidence="2" id="KW-1185">Reference proteome</keyword>
<reference evidence="1" key="1">
    <citation type="submission" date="2019-08" db="EMBL/GenBank/DDBJ databases">
        <title>The genome of the North American firefly Photinus pyralis.</title>
        <authorList>
            <consortium name="Photinus pyralis genome working group"/>
            <person name="Fallon T.R."/>
            <person name="Sander Lower S.E."/>
            <person name="Weng J.-K."/>
        </authorList>
    </citation>
    <scope>NUCLEOTIDE SEQUENCE</scope>
    <source>
        <strain evidence="1">TRF0915ILg1</strain>
        <tissue evidence="1">Whole body</tissue>
    </source>
</reference>
<protein>
    <submittedName>
        <fullName evidence="1">Uncharacterized protein</fullName>
    </submittedName>
</protein>
<comment type="caution">
    <text evidence="1">The sequence shown here is derived from an EMBL/GenBank/DDBJ whole genome shotgun (WGS) entry which is preliminary data.</text>
</comment>
<evidence type="ECO:0000313" key="1">
    <source>
        <dbReference type="EMBL" id="KAF2878788.1"/>
    </source>
</evidence>
<organism evidence="1 2">
    <name type="scientific">Ignelater luminosus</name>
    <name type="common">Cucubano</name>
    <name type="synonym">Pyrophorus luminosus</name>
    <dbReference type="NCBI Taxonomy" id="2038154"/>
    <lineage>
        <taxon>Eukaryota</taxon>
        <taxon>Metazoa</taxon>
        <taxon>Ecdysozoa</taxon>
        <taxon>Arthropoda</taxon>
        <taxon>Hexapoda</taxon>
        <taxon>Insecta</taxon>
        <taxon>Pterygota</taxon>
        <taxon>Neoptera</taxon>
        <taxon>Endopterygota</taxon>
        <taxon>Coleoptera</taxon>
        <taxon>Polyphaga</taxon>
        <taxon>Elateriformia</taxon>
        <taxon>Elateroidea</taxon>
        <taxon>Elateridae</taxon>
        <taxon>Agrypninae</taxon>
        <taxon>Pyrophorini</taxon>
        <taxon>Ignelater</taxon>
    </lineage>
</organism>
<dbReference type="OrthoDB" id="6722168at2759"/>
<name>A0A8K0FY09_IGNLU</name>
<dbReference type="Proteomes" id="UP000801492">
    <property type="component" value="Unassembled WGS sequence"/>
</dbReference>
<gene>
    <name evidence="1" type="ORF">ILUMI_27387</name>
</gene>
<evidence type="ECO:0000313" key="2">
    <source>
        <dbReference type="Proteomes" id="UP000801492"/>
    </source>
</evidence>
<proteinExistence type="predicted"/>
<dbReference type="AlphaFoldDB" id="A0A8K0FY09"/>